<keyword evidence="4" id="KW-0489">Methyltransferase</keyword>
<dbReference type="Proteomes" id="UP000067444">
    <property type="component" value="Chromosome"/>
</dbReference>
<dbReference type="GO" id="GO:0003700">
    <property type="term" value="F:DNA-binding transcription factor activity"/>
    <property type="evidence" value="ECO:0007669"/>
    <property type="project" value="InterPro"/>
</dbReference>
<dbReference type="GO" id="GO:0008168">
    <property type="term" value="F:methyltransferase activity"/>
    <property type="evidence" value="ECO:0007669"/>
    <property type="project" value="UniProtKB-KW"/>
</dbReference>
<reference evidence="4 5" key="1">
    <citation type="journal article" date="2015" name="Genome Announc.">
        <title>Closed Genome Sequence of Octadecabacter temperatus SB1, the First Mesophilic Species of the Genus Octadecabacter.</title>
        <authorList>
            <person name="Voget S."/>
            <person name="Billerbeck S."/>
            <person name="Simon M."/>
            <person name="Daniel R."/>
        </authorList>
    </citation>
    <scope>NUCLEOTIDE SEQUENCE [LARGE SCALE GENOMIC DNA]</scope>
    <source>
        <strain evidence="4 5">SB1</strain>
    </source>
</reference>
<dbReference type="PROSITE" id="PS01124">
    <property type="entry name" value="HTH_ARAC_FAMILY_2"/>
    <property type="match status" value="1"/>
</dbReference>
<dbReference type="RefSeq" id="WP_074202181.1">
    <property type="nucleotide sequence ID" value="NZ_CP012160.1"/>
</dbReference>
<dbReference type="PANTHER" id="PTHR40055:SF1">
    <property type="entry name" value="TRANSCRIPTIONAL REGULATOR YGIV-RELATED"/>
    <property type="match status" value="1"/>
</dbReference>
<dbReference type="OrthoDB" id="9816011at2"/>
<accession>A0A0K0Y2K3</accession>
<dbReference type="STRING" id="1458307.OSB_06070"/>
<dbReference type="AlphaFoldDB" id="A0A0K0Y2K3"/>
<dbReference type="InterPro" id="IPR050908">
    <property type="entry name" value="SmbC-like"/>
</dbReference>
<dbReference type="PANTHER" id="PTHR40055">
    <property type="entry name" value="TRANSCRIPTIONAL REGULATOR YGIV-RELATED"/>
    <property type="match status" value="1"/>
</dbReference>
<evidence type="ECO:0000256" key="2">
    <source>
        <dbReference type="ARBA" id="ARBA00023163"/>
    </source>
</evidence>
<organism evidence="4 5">
    <name type="scientific">Octadecabacter temperatus</name>
    <dbReference type="NCBI Taxonomy" id="1458307"/>
    <lineage>
        <taxon>Bacteria</taxon>
        <taxon>Pseudomonadati</taxon>
        <taxon>Pseudomonadota</taxon>
        <taxon>Alphaproteobacteria</taxon>
        <taxon>Rhodobacterales</taxon>
        <taxon>Roseobacteraceae</taxon>
        <taxon>Octadecabacter</taxon>
    </lineage>
</organism>
<gene>
    <name evidence="4" type="primary">adaA</name>
    <name evidence="4" type="ORF">OSB_06070</name>
</gene>
<dbReference type="EC" id="2.1.1.-" evidence="4"/>
<keyword evidence="2" id="KW-0804">Transcription</keyword>
<evidence type="ECO:0000259" key="3">
    <source>
        <dbReference type="PROSITE" id="PS01124"/>
    </source>
</evidence>
<protein>
    <submittedName>
        <fullName evidence="4">Bifunctional transcriptional activator/DNA repair enzyme AdaA</fullName>
        <ecNumber evidence="4">2.1.1.-</ecNumber>
    </submittedName>
</protein>
<dbReference type="EMBL" id="CP012160">
    <property type="protein sequence ID" value="AKS45168.1"/>
    <property type="molecule type" value="Genomic_DNA"/>
</dbReference>
<dbReference type="Pfam" id="PF00165">
    <property type="entry name" value="HTH_AraC"/>
    <property type="match status" value="1"/>
</dbReference>
<dbReference type="InterPro" id="IPR018060">
    <property type="entry name" value="HTH_AraC"/>
</dbReference>
<dbReference type="GO" id="GO:0032259">
    <property type="term" value="P:methylation"/>
    <property type="evidence" value="ECO:0007669"/>
    <property type="project" value="UniProtKB-KW"/>
</dbReference>
<feature type="domain" description="HTH araC/xylS-type" evidence="3">
    <location>
        <begin position="16"/>
        <end position="87"/>
    </location>
</feature>
<keyword evidence="5" id="KW-1185">Reference proteome</keyword>
<dbReference type="GO" id="GO:0043565">
    <property type="term" value="F:sequence-specific DNA binding"/>
    <property type="evidence" value="ECO:0007669"/>
    <property type="project" value="InterPro"/>
</dbReference>
<name>A0A0K0Y2K3_9RHOB</name>
<evidence type="ECO:0000313" key="5">
    <source>
        <dbReference type="Proteomes" id="UP000067444"/>
    </source>
</evidence>
<dbReference type="InterPro" id="IPR009057">
    <property type="entry name" value="Homeodomain-like_sf"/>
</dbReference>
<keyword evidence="1" id="KW-0805">Transcription regulation</keyword>
<dbReference type="SUPFAM" id="SSF46689">
    <property type="entry name" value="Homeodomain-like"/>
    <property type="match status" value="1"/>
</dbReference>
<dbReference type="KEGG" id="otm:OSB_06070"/>
<evidence type="ECO:0000313" key="4">
    <source>
        <dbReference type="EMBL" id="AKS45168.1"/>
    </source>
</evidence>
<dbReference type="Gene3D" id="1.10.10.60">
    <property type="entry name" value="Homeodomain-like"/>
    <property type="match status" value="1"/>
</dbReference>
<sequence>MNKKQNTRNDHISRVNRVTDYVRKNLNQDLSLKCLSKIAALSKFHFHRVFSETYGETPSAYVKRIRIESSAFLLIFDPKKSVNITRL</sequence>
<evidence type="ECO:0000256" key="1">
    <source>
        <dbReference type="ARBA" id="ARBA00023015"/>
    </source>
</evidence>
<proteinExistence type="predicted"/>
<keyword evidence="4" id="KW-0808">Transferase</keyword>